<protein>
    <submittedName>
        <fullName evidence="1">Uncharacterized protein</fullName>
    </submittedName>
</protein>
<dbReference type="AlphaFoldDB" id="A0A3D3QZH6"/>
<name>A0A3D3QZH6_9PLAN</name>
<accession>A0A3D3QZH6</accession>
<comment type="caution">
    <text evidence="1">The sequence shown here is derived from an EMBL/GenBank/DDBJ whole genome shotgun (WGS) entry which is preliminary data.</text>
</comment>
<organism evidence="1 2">
    <name type="scientific">Gimesia maris</name>
    <dbReference type="NCBI Taxonomy" id="122"/>
    <lineage>
        <taxon>Bacteria</taxon>
        <taxon>Pseudomonadati</taxon>
        <taxon>Planctomycetota</taxon>
        <taxon>Planctomycetia</taxon>
        <taxon>Planctomycetales</taxon>
        <taxon>Planctomycetaceae</taxon>
        <taxon>Gimesia</taxon>
    </lineage>
</organism>
<gene>
    <name evidence="1" type="ORF">DIT97_02055</name>
</gene>
<proteinExistence type="predicted"/>
<evidence type="ECO:0000313" key="2">
    <source>
        <dbReference type="Proteomes" id="UP000263642"/>
    </source>
</evidence>
<dbReference type="InterPro" id="IPR029068">
    <property type="entry name" value="Glyas_Bleomycin-R_OHBP_Dase"/>
</dbReference>
<reference evidence="1 2" key="1">
    <citation type="journal article" date="2018" name="Nat. Biotechnol.">
        <title>A standardized bacterial taxonomy based on genome phylogeny substantially revises the tree of life.</title>
        <authorList>
            <person name="Parks D.H."/>
            <person name="Chuvochina M."/>
            <person name="Waite D.W."/>
            <person name="Rinke C."/>
            <person name="Skarshewski A."/>
            <person name="Chaumeil P.A."/>
            <person name="Hugenholtz P."/>
        </authorList>
    </citation>
    <scope>NUCLEOTIDE SEQUENCE [LARGE SCALE GENOMIC DNA]</scope>
    <source>
        <strain evidence="1">UBA9375</strain>
    </source>
</reference>
<dbReference type="Proteomes" id="UP000263642">
    <property type="component" value="Unassembled WGS sequence"/>
</dbReference>
<dbReference type="SUPFAM" id="SSF54593">
    <property type="entry name" value="Glyoxalase/Bleomycin resistance protein/Dihydroxybiphenyl dioxygenase"/>
    <property type="match status" value="1"/>
</dbReference>
<sequence>MREFHHVGVITDDPQPDEIYVPETKVYVTNPNEHPYKIEYLRFEADTPVTGPVRNQPHIAFKVPDIEQEIEGLEVLLGPFQAMENLKVVFVLIDGAVYEFMEFTEGSEFGEFEQ</sequence>
<dbReference type="EMBL" id="DQAY01000016">
    <property type="protein sequence ID" value="HCO21899.1"/>
    <property type="molecule type" value="Genomic_DNA"/>
</dbReference>
<evidence type="ECO:0000313" key="1">
    <source>
        <dbReference type="EMBL" id="HCO21899.1"/>
    </source>
</evidence>